<dbReference type="EMBL" id="SNWQ01000015">
    <property type="protein sequence ID" value="TDO44658.1"/>
    <property type="molecule type" value="Genomic_DNA"/>
</dbReference>
<name>A0A4R6KAV2_9ACTN</name>
<keyword evidence="2" id="KW-0560">Oxidoreductase</keyword>
<dbReference type="Gene3D" id="3.30.70.100">
    <property type="match status" value="1"/>
</dbReference>
<evidence type="ECO:0000259" key="1">
    <source>
        <dbReference type="Pfam" id="PF03992"/>
    </source>
</evidence>
<dbReference type="InterPro" id="IPR007138">
    <property type="entry name" value="ABM_dom"/>
</dbReference>
<evidence type="ECO:0000313" key="3">
    <source>
        <dbReference type="Proteomes" id="UP000295388"/>
    </source>
</evidence>
<dbReference type="Proteomes" id="UP000295388">
    <property type="component" value="Unassembled WGS sequence"/>
</dbReference>
<dbReference type="SUPFAM" id="SSF54909">
    <property type="entry name" value="Dimeric alpha+beta barrel"/>
    <property type="match status" value="1"/>
</dbReference>
<proteinExistence type="predicted"/>
<feature type="domain" description="ABM" evidence="1">
    <location>
        <begin position="19"/>
        <end position="82"/>
    </location>
</feature>
<protein>
    <submittedName>
        <fullName evidence="2">Antibiotic biosynthesis monooxygenase</fullName>
    </submittedName>
</protein>
<keyword evidence="3" id="KW-1185">Reference proteome</keyword>
<accession>A0A4R6KAV2</accession>
<organism evidence="2 3">
    <name type="scientific">Kribbella caucasensis</name>
    <dbReference type="NCBI Taxonomy" id="2512215"/>
    <lineage>
        <taxon>Bacteria</taxon>
        <taxon>Bacillati</taxon>
        <taxon>Actinomycetota</taxon>
        <taxon>Actinomycetes</taxon>
        <taxon>Propionibacteriales</taxon>
        <taxon>Kribbellaceae</taxon>
        <taxon>Kribbella</taxon>
    </lineage>
</organism>
<sequence>MSLCPGGVGGRGRRTLAGVFVVIRFKVAAAAQVEFVQRLETAVEVLSRQRGFVAARTGRNADDPELLALSMEWENIGSYRRALSPYEVKMAAVPLLSEAIDEPTAYDSLEAVNLP</sequence>
<dbReference type="InterPro" id="IPR011008">
    <property type="entry name" value="Dimeric_a/b-barrel"/>
</dbReference>
<gene>
    <name evidence="2" type="ORF">EV643_115160</name>
</gene>
<keyword evidence="2" id="KW-0503">Monooxygenase</keyword>
<dbReference type="GO" id="GO:0004497">
    <property type="term" value="F:monooxygenase activity"/>
    <property type="evidence" value="ECO:0007669"/>
    <property type="project" value="UniProtKB-KW"/>
</dbReference>
<evidence type="ECO:0000313" key="2">
    <source>
        <dbReference type="EMBL" id="TDO44658.1"/>
    </source>
</evidence>
<reference evidence="2 3" key="1">
    <citation type="submission" date="2019-03" db="EMBL/GenBank/DDBJ databases">
        <title>Genomic Encyclopedia of Type Strains, Phase III (KMG-III): the genomes of soil and plant-associated and newly described type strains.</title>
        <authorList>
            <person name="Whitman W."/>
        </authorList>
    </citation>
    <scope>NUCLEOTIDE SEQUENCE [LARGE SCALE GENOMIC DNA]</scope>
    <source>
        <strain evidence="2 3">VKM Ac-2527</strain>
    </source>
</reference>
<dbReference type="Pfam" id="PF03992">
    <property type="entry name" value="ABM"/>
    <property type="match status" value="1"/>
</dbReference>
<comment type="caution">
    <text evidence="2">The sequence shown here is derived from an EMBL/GenBank/DDBJ whole genome shotgun (WGS) entry which is preliminary data.</text>
</comment>
<dbReference type="AlphaFoldDB" id="A0A4R6KAV2"/>